<evidence type="ECO:0000256" key="1">
    <source>
        <dbReference type="SAM" id="Phobius"/>
    </source>
</evidence>
<feature type="transmembrane region" description="Helical" evidence="1">
    <location>
        <begin position="20"/>
        <end position="43"/>
    </location>
</feature>
<accession>A0A8H4VTJ1</accession>
<keyword evidence="3" id="KW-1185">Reference proteome</keyword>
<proteinExistence type="predicted"/>
<gene>
    <name evidence="2" type="ORF">D9613_004650</name>
</gene>
<name>A0A8H4VTJ1_9AGAR</name>
<protein>
    <submittedName>
        <fullName evidence="2">Uncharacterized protein</fullName>
    </submittedName>
</protein>
<dbReference type="PANTHER" id="PTHR40465:SF1">
    <property type="entry name" value="DUF6534 DOMAIN-CONTAINING PROTEIN"/>
    <property type="match status" value="1"/>
</dbReference>
<dbReference type="EMBL" id="JAACJL010000016">
    <property type="protein sequence ID" value="KAF4619469.1"/>
    <property type="molecule type" value="Genomic_DNA"/>
</dbReference>
<keyword evidence="1" id="KW-0472">Membrane</keyword>
<keyword evidence="1" id="KW-1133">Transmembrane helix</keyword>
<feature type="transmembrane region" description="Helical" evidence="1">
    <location>
        <begin position="55"/>
        <end position="80"/>
    </location>
</feature>
<keyword evidence="1" id="KW-0812">Transmembrane</keyword>
<feature type="transmembrane region" description="Helical" evidence="1">
    <location>
        <begin position="135"/>
        <end position="161"/>
    </location>
</feature>
<sequence>MPPPMILETSAAPKSKFAAVAGAVLLASITSACLYGFTLLLILQYFKSHAKPDPWHLKLTVGILCILVTLITGFLSFQVYDMFITQHGDVTSLNEIRFYVVGQYTCISLTAFITQTFFASRIWRIGKNFGSPLGYAAIPVGILSSLQMSSGLGMYYLYYWFDRKDRNMMSLALLAQVYVLRSAQFFSKLAEHTAYLKVGDITNDDNTGTSEHPV</sequence>
<evidence type="ECO:0000313" key="3">
    <source>
        <dbReference type="Proteomes" id="UP000521872"/>
    </source>
</evidence>
<dbReference type="Proteomes" id="UP000521872">
    <property type="component" value="Unassembled WGS sequence"/>
</dbReference>
<dbReference type="AlphaFoldDB" id="A0A8H4VTJ1"/>
<organism evidence="2 3">
    <name type="scientific">Agrocybe pediades</name>
    <dbReference type="NCBI Taxonomy" id="84607"/>
    <lineage>
        <taxon>Eukaryota</taxon>
        <taxon>Fungi</taxon>
        <taxon>Dikarya</taxon>
        <taxon>Basidiomycota</taxon>
        <taxon>Agaricomycotina</taxon>
        <taxon>Agaricomycetes</taxon>
        <taxon>Agaricomycetidae</taxon>
        <taxon>Agaricales</taxon>
        <taxon>Agaricineae</taxon>
        <taxon>Strophariaceae</taxon>
        <taxon>Agrocybe</taxon>
    </lineage>
</organism>
<feature type="transmembrane region" description="Helical" evidence="1">
    <location>
        <begin position="100"/>
        <end position="123"/>
    </location>
</feature>
<dbReference type="PANTHER" id="PTHR40465">
    <property type="entry name" value="CHROMOSOME 1, WHOLE GENOME SHOTGUN SEQUENCE"/>
    <property type="match status" value="1"/>
</dbReference>
<comment type="caution">
    <text evidence="2">The sequence shown here is derived from an EMBL/GenBank/DDBJ whole genome shotgun (WGS) entry which is preliminary data.</text>
</comment>
<reference evidence="2 3" key="1">
    <citation type="submission" date="2019-12" db="EMBL/GenBank/DDBJ databases">
        <authorList>
            <person name="Floudas D."/>
            <person name="Bentzer J."/>
            <person name="Ahren D."/>
            <person name="Johansson T."/>
            <person name="Persson P."/>
            <person name="Tunlid A."/>
        </authorList>
    </citation>
    <scope>NUCLEOTIDE SEQUENCE [LARGE SCALE GENOMIC DNA]</scope>
    <source>
        <strain evidence="2 3">CBS 102.39</strain>
    </source>
</reference>
<evidence type="ECO:0000313" key="2">
    <source>
        <dbReference type="EMBL" id="KAF4619469.1"/>
    </source>
</evidence>